<protein>
    <submittedName>
        <fullName evidence="2">Uncharacterized protein</fullName>
    </submittedName>
</protein>
<dbReference type="AlphaFoldDB" id="A0A8H7ENE4"/>
<reference evidence="2" key="1">
    <citation type="submission" date="2020-01" db="EMBL/GenBank/DDBJ databases">
        <title>Genome Sequencing of Three Apophysomyces-Like Fungal Strains Confirms a Novel Fungal Genus in the Mucoromycota with divergent Burkholderia-like Endosymbiotic Bacteria.</title>
        <authorList>
            <person name="Stajich J.E."/>
            <person name="Macias A.M."/>
            <person name="Carter-House D."/>
            <person name="Lovett B."/>
            <person name="Kasson L.R."/>
            <person name="Berry K."/>
            <person name="Grigoriev I."/>
            <person name="Chang Y."/>
            <person name="Spatafora J."/>
            <person name="Kasson M.T."/>
        </authorList>
    </citation>
    <scope>NUCLEOTIDE SEQUENCE</scope>
    <source>
        <strain evidence="2">NRRL A-21654</strain>
    </source>
</reference>
<dbReference type="OrthoDB" id="10355929at2759"/>
<gene>
    <name evidence="2" type="ORF">EC973_001164</name>
</gene>
<feature type="region of interest" description="Disordered" evidence="1">
    <location>
        <begin position="101"/>
        <end position="125"/>
    </location>
</feature>
<sequence>MSLTIAFAETIRHPDSHDDTVPVVLTDQIEFPPLQSLNPDRAEWHFIRRQETVEEEEPLTVSTATDKDNWECISYQQPKPLYAQVAEQSANSLQSSMSHRHRPIKNQHGNDPRSCHRPHQRHHRQRIQLHEYARDDQDLGEEMWAVYKSATVRRRRYNARSFHRHADVINRVYSICTDRAMAEFDILRENPEAILDHKSSRRFNSITFRFFKTMCSTMPEPNVPREKFAFSLAGEQELDRIPRHKLPKGLRCELL</sequence>
<evidence type="ECO:0000313" key="3">
    <source>
        <dbReference type="Proteomes" id="UP000605846"/>
    </source>
</evidence>
<accession>A0A8H7ENE4</accession>
<evidence type="ECO:0000256" key="1">
    <source>
        <dbReference type="SAM" id="MobiDB-lite"/>
    </source>
</evidence>
<dbReference type="EMBL" id="JABAYA010000123">
    <property type="protein sequence ID" value="KAF7724318.1"/>
    <property type="molecule type" value="Genomic_DNA"/>
</dbReference>
<name>A0A8H7ENE4_9FUNG</name>
<organism evidence="2 3">
    <name type="scientific">Apophysomyces ossiformis</name>
    <dbReference type="NCBI Taxonomy" id="679940"/>
    <lineage>
        <taxon>Eukaryota</taxon>
        <taxon>Fungi</taxon>
        <taxon>Fungi incertae sedis</taxon>
        <taxon>Mucoromycota</taxon>
        <taxon>Mucoromycotina</taxon>
        <taxon>Mucoromycetes</taxon>
        <taxon>Mucorales</taxon>
        <taxon>Mucorineae</taxon>
        <taxon>Mucoraceae</taxon>
        <taxon>Apophysomyces</taxon>
    </lineage>
</organism>
<dbReference type="Proteomes" id="UP000605846">
    <property type="component" value="Unassembled WGS sequence"/>
</dbReference>
<comment type="caution">
    <text evidence="2">The sequence shown here is derived from an EMBL/GenBank/DDBJ whole genome shotgun (WGS) entry which is preliminary data.</text>
</comment>
<keyword evidence="3" id="KW-1185">Reference proteome</keyword>
<feature type="compositionally biased region" description="Basic residues" evidence="1">
    <location>
        <begin position="115"/>
        <end position="125"/>
    </location>
</feature>
<evidence type="ECO:0000313" key="2">
    <source>
        <dbReference type="EMBL" id="KAF7724318.1"/>
    </source>
</evidence>
<proteinExistence type="predicted"/>